<dbReference type="Proteomes" id="UP000696280">
    <property type="component" value="Unassembled WGS sequence"/>
</dbReference>
<protein>
    <recommendedName>
        <fullName evidence="3">F-box domain-containing protein</fullName>
    </recommendedName>
</protein>
<evidence type="ECO:0000313" key="2">
    <source>
        <dbReference type="Proteomes" id="UP000696280"/>
    </source>
</evidence>
<evidence type="ECO:0008006" key="3">
    <source>
        <dbReference type="Google" id="ProtNLM"/>
    </source>
</evidence>
<dbReference type="OrthoDB" id="3506179at2759"/>
<reference evidence="1" key="1">
    <citation type="submission" date="2021-07" db="EMBL/GenBank/DDBJ databases">
        <authorList>
            <person name="Durling M."/>
        </authorList>
    </citation>
    <scope>NUCLEOTIDE SEQUENCE</scope>
</reference>
<proteinExistence type="predicted"/>
<gene>
    <name evidence="1" type="ORF">HYFRA_00003023</name>
</gene>
<organism evidence="1 2">
    <name type="scientific">Hymenoscyphus fraxineus</name>
    <dbReference type="NCBI Taxonomy" id="746836"/>
    <lineage>
        <taxon>Eukaryota</taxon>
        <taxon>Fungi</taxon>
        <taxon>Dikarya</taxon>
        <taxon>Ascomycota</taxon>
        <taxon>Pezizomycotina</taxon>
        <taxon>Leotiomycetes</taxon>
        <taxon>Helotiales</taxon>
        <taxon>Helotiaceae</taxon>
        <taxon>Hymenoscyphus</taxon>
    </lineage>
</organism>
<sequence>MEPISPRWYLERECRLTRLRIAKEDRQIALPCDLPEWDASQNKALIAAGTLKPVAPPKDQLSKLPAEILLQILKEFKETSGELIGSLCAGLTCKRLYALHWSLHGKVRPSYLRYWLSNTTVMIFYMTGLSQQGIREMTILYAFTDRLRHNNSKGKRD</sequence>
<accession>A0A9N9KRP1</accession>
<comment type="caution">
    <text evidence="1">The sequence shown here is derived from an EMBL/GenBank/DDBJ whole genome shotgun (WGS) entry which is preliminary data.</text>
</comment>
<name>A0A9N9KRP1_9HELO</name>
<dbReference type="EMBL" id="CAJVRL010000038">
    <property type="protein sequence ID" value="CAG8950807.1"/>
    <property type="molecule type" value="Genomic_DNA"/>
</dbReference>
<keyword evidence="2" id="KW-1185">Reference proteome</keyword>
<dbReference type="AlphaFoldDB" id="A0A9N9KRP1"/>
<evidence type="ECO:0000313" key="1">
    <source>
        <dbReference type="EMBL" id="CAG8950807.1"/>
    </source>
</evidence>